<dbReference type="GeneID" id="37079867"/>
<dbReference type="Proteomes" id="UP000248349">
    <property type="component" value="Unassembled WGS sequence"/>
</dbReference>
<dbReference type="EMBL" id="KZ821242">
    <property type="protein sequence ID" value="PYH43662.1"/>
    <property type="molecule type" value="Genomic_DNA"/>
</dbReference>
<dbReference type="PANTHER" id="PTHR31642:SF270">
    <property type="entry name" value="O-ACYLTRANSFERASE AUSQ"/>
    <property type="match status" value="1"/>
</dbReference>
<dbReference type="PANTHER" id="PTHR31642">
    <property type="entry name" value="TRICHOTHECENE 3-O-ACETYLTRANSFERASE"/>
    <property type="match status" value="1"/>
</dbReference>
<dbReference type="GO" id="GO:0016747">
    <property type="term" value="F:acyltransferase activity, transferring groups other than amino-acyl groups"/>
    <property type="evidence" value="ECO:0007669"/>
    <property type="project" value="TreeGrafter"/>
</dbReference>
<dbReference type="InterPro" id="IPR054710">
    <property type="entry name" value="Tri101-like_N"/>
</dbReference>
<gene>
    <name evidence="4" type="ORF">BP01DRAFT_402354</name>
</gene>
<dbReference type="STRING" id="1450539.A0A319A9H2"/>
<keyword evidence="1" id="KW-0808">Transferase</keyword>
<dbReference type="InterPro" id="IPR050317">
    <property type="entry name" value="Plant_Fungal_Acyltransferase"/>
</dbReference>
<evidence type="ECO:0000313" key="5">
    <source>
        <dbReference type="Proteomes" id="UP000248349"/>
    </source>
</evidence>
<dbReference type="OrthoDB" id="1862401at2759"/>
<evidence type="ECO:0000313" key="4">
    <source>
        <dbReference type="EMBL" id="PYH43662.1"/>
    </source>
</evidence>
<dbReference type="AlphaFoldDB" id="A0A319A9H2"/>
<evidence type="ECO:0000259" key="3">
    <source>
        <dbReference type="Pfam" id="PF22664"/>
    </source>
</evidence>
<name>A0A319A9H2_9EURO</name>
<sequence>MDYDHTRDILGQLPLLKSYSHLLLIFPLSRDVSRPEIVTALETAIHQLIAAFPFLGGKVVREGQTSSNSGVFVVRPHATWQAPDYRFLRERDCTNEIASFAELYTRGGPTSHIPGEVLAPPRPAFPQPYTDEDPATHPAPVLDFQLNWIEGGWILGLAAQHNIIDGNGMFQIINLLSYSLRKEPFPAQALREGNIDRRTLIPLLTDEGDMEDDHSELKPAMVPGLASGPMPPEMQAYLATFRWGNVRFSRAAMATIYQKASPPPGEAAEPEKITPNDALTAFLWQRLIIRRLPHLPPGLQSSTSKITRALDLRRTIDLSPYYMGHMVRTANLRLPLTAVASLPLYELAVKLRKHVQSLHTRQATRSYATFLAREEDKSKVAYGGAFHPRTDFACSSMAHTTVPMFGPLGKPSMIRRPTFATPLPCACYIAPVIDEADEEGGWEALMCLSERDWELVGGDEEWTEVVRYIG</sequence>
<proteinExistence type="predicted"/>
<accession>A0A319A9H2</accession>
<dbReference type="InterPro" id="IPR023213">
    <property type="entry name" value="CAT-like_dom_sf"/>
</dbReference>
<keyword evidence="5" id="KW-1185">Reference proteome</keyword>
<evidence type="ECO:0000256" key="1">
    <source>
        <dbReference type="ARBA" id="ARBA00022679"/>
    </source>
</evidence>
<keyword evidence="2" id="KW-0012">Acyltransferase</keyword>
<protein>
    <recommendedName>
        <fullName evidence="3">Trichothecene 3-O-acetyltransferase-like N-terminal domain-containing protein</fullName>
    </recommendedName>
</protein>
<dbReference type="RefSeq" id="XP_025429644.1">
    <property type="nucleotide sequence ID" value="XM_025578638.1"/>
</dbReference>
<dbReference type="Pfam" id="PF22664">
    <property type="entry name" value="TRI-like_N"/>
    <property type="match status" value="1"/>
</dbReference>
<dbReference type="Gene3D" id="3.30.559.10">
    <property type="entry name" value="Chloramphenicol acetyltransferase-like domain"/>
    <property type="match status" value="2"/>
</dbReference>
<reference evidence="4 5" key="1">
    <citation type="submission" date="2016-12" db="EMBL/GenBank/DDBJ databases">
        <title>The genomes of Aspergillus section Nigri reveals drivers in fungal speciation.</title>
        <authorList>
            <consortium name="DOE Joint Genome Institute"/>
            <person name="Vesth T.C."/>
            <person name="Nybo J."/>
            <person name="Theobald S."/>
            <person name="Brandl J."/>
            <person name="Frisvad J.C."/>
            <person name="Nielsen K.F."/>
            <person name="Lyhne E.K."/>
            <person name="Kogle M.E."/>
            <person name="Kuo A."/>
            <person name="Riley R."/>
            <person name="Clum A."/>
            <person name="Nolan M."/>
            <person name="Lipzen A."/>
            <person name="Salamov A."/>
            <person name="Henrissat B."/>
            <person name="Wiebenga A."/>
            <person name="De Vries R.P."/>
            <person name="Grigoriev I.V."/>
            <person name="Mortensen U.H."/>
            <person name="Andersen M.R."/>
            <person name="Baker S.E."/>
        </authorList>
    </citation>
    <scope>NUCLEOTIDE SEQUENCE [LARGE SCALE GENOMIC DNA]</scope>
    <source>
        <strain evidence="4 5">JOP 1030-1</strain>
    </source>
</reference>
<evidence type="ECO:0000256" key="2">
    <source>
        <dbReference type="ARBA" id="ARBA00023315"/>
    </source>
</evidence>
<feature type="domain" description="Trichothecene 3-O-acetyltransferase-like N-terminal" evidence="3">
    <location>
        <begin position="19"/>
        <end position="177"/>
    </location>
</feature>
<organism evidence="4 5">
    <name type="scientific">Aspergillus saccharolyticus JOP 1030-1</name>
    <dbReference type="NCBI Taxonomy" id="1450539"/>
    <lineage>
        <taxon>Eukaryota</taxon>
        <taxon>Fungi</taxon>
        <taxon>Dikarya</taxon>
        <taxon>Ascomycota</taxon>
        <taxon>Pezizomycotina</taxon>
        <taxon>Eurotiomycetes</taxon>
        <taxon>Eurotiomycetidae</taxon>
        <taxon>Eurotiales</taxon>
        <taxon>Aspergillaceae</taxon>
        <taxon>Aspergillus</taxon>
        <taxon>Aspergillus subgen. Circumdati</taxon>
    </lineage>
</organism>